<gene>
    <name evidence="1" type="ORF">MKZ38_004016</name>
</gene>
<proteinExistence type="predicted"/>
<name>A0AAD5RM44_9PEZI</name>
<organism evidence="1 2">
    <name type="scientific">Zalerion maritima</name>
    <dbReference type="NCBI Taxonomy" id="339359"/>
    <lineage>
        <taxon>Eukaryota</taxon>
        <taxon>Fungi</taxon>
        <taxon>Dikarya</taxon>
        <taxon>Ascomycota</taxon>
        <taxon>Pezizomycotina</taxon>
        <taxon>Sordariomycetes</taxon>
        <taxon>Lulworthiomycetidae</taxon>
        <taxon>Lulworthiales</taxon>
        <taxon>Lulworthiaceae</taxon>
        <taxon>Zalerion</taxon>
    </lineage>
</organism>
<dbReference type="EMBL" id="JAKWBI020000237">
    <property type="protein sequence ID" value="KAJ2898291.1"/>
    <property type="molecule type" value="Genomic_DNA"/>
</dbReference>
<sequence length="125" mass="13908">MQVKIIPSTPLAYEVVQTISGLPDAFEEVTLEEGPRSHKECRGKREMVIVLQWVLLSQRPLMPEELFAILEVAAPEAFPGDAIRRRITTASKGLIEARKGDTATVQFIHLSVNDFLDPSQEPLPS</sequence>
<reference evidence="1" key="1">
    <citation type="submission" date="2022-07" db="EMBL/GenBank/DDBJ databases">
        <title>Draft genome sequence of Zalerion maritima ATCC 34329, a (micro)plastics degrading marine fungus.</title>
        <authorList>
            <person name="Paco A."/>
            <person name="Goncalves M.F.M."/>
            <person name="Rocha-Santos T.A.P."/>
            <person name="Alves A."/>
        </authorList>
    </citation>
    <scope>NUCLEOTIDE SEQUENCE</scope>
    <source>
        <strain evidence="1">ATCC 34329</strain>
    </source>
</reference>
<dbReference type="AlphaFoldDB" id="A0AAD5RM44"/>
<dbReference type="Proteomes" id="UP001201980">
    <property type="component" value="Unassembled WGS sequence"/>
</dbReference>
<accession>A0AAD5RM44</accession>
<keyword evidence="2" id="KW-1185">Reference proteome</keyword>
<evidence type="ECO:0000313" key="1">
    <source>
        <dbReference type="EMBL" id="KAJ2898291.1"/>
    </source>
</evidence>
<evidence type="ECO:0000313" key="2">
    <source>
        <dbReference type="Proteomes" id="UP001201980"/>
    </source>
</evidence>
<comment type="caution">
    <text evidence="1">The sequence shown here is derived from an EMBL/GenBank/DDBJ whole genome shotgun (WGS) entry which is preliminary data.</text>
</comment>
<protein>
    <submittedName>
        <fullName evidence="1">Ankyrin repeat domain-containing protein</fullName>
    </submittedName>
</protein>